<reference evidence="2" key="1">
    <citation type="submission" date="2020-03" db="EMBL/GenBank/DDBJ databases">
        <title>The deep terrestrial virosphere.</title>
        <authorList>
            <person name="Holmfeldt K."/>
            <person name="Nilsson E."/>
            <person name="Simone D."/>
            <person name="Lopez-Fernandez M."/>
            <person name="Wu X."/>
            <person name="de Brujin I."/>
            <person name="Lundin D."/>
            <person name="Andersson A."/>
            <person name="Bertilsson S."/>
            <person name="Dopson M."/>
        </authorList>
    </citation>
    <scope>NUCLEOTIDE SEQUENCE</scope>
    <source>
        <strain evidence="1">MM415A00943</strain>
        <strain evidence="2">MM415B02148</strain>
    </source>
</reference>
<protein>
    <submittedName>
        <fullName evidence="2">Uncharacterized protein</fullName>
    </submittedName>
</protein>
<proteinExistence type="predicted"/>
<name>A0A6M3KX25_9ZZZZ</name>
<dbReference type="AlphaFoldDB" id="A0A6M3KX25"/>
<accession>A0A6M3KX25</accession>
<sequence>MNEQMKRRRHDVLDAPCIFCGYNGVGYWQGKTHSKECPWYETGGGYERKVRLLSALSGVLGKSCLPDGYEPKADEWKPPTDDEMADAYSEYVEQNEGKLLTDGEIVERWGAHPTTGNVGIYRSIAKAQRDLTAGEKDRECKERIIAKFEDWQEAEKVAESLIIAHYKAECQARVERLFEEIEHSNIIASGYDAWQGWQALKKEYLKEADHE</sequence>
<organism evidence="2">
    <name type="scientific">viral metagenome</name>
    <dbReference type="NCBI Taxonomy" id="1070528"/>
    <lineage>
        <taxon>unclassified sequences</taxon>
        <taxon>metagenomes</taxon>
        <taxon>organismal metagenomes</taxon>
    </lineage>
</organism>
<gene>
    <name evidence="1" type="ORF">MM415A00943_0029</name>
    <name evidence="2" type="ORF">MM415B02148_0020</name>
</gene>
<dbReference type="EMBL" id="MT142610">
    <property type="protein sequence ID" value="QJA86034.1"/>
    <property type="molecule type" value="Genomic_DNA"/>
</dbReference>
<dbReference type="EMBL" id="MT142367">
    <property type="protein sequence ID" value="QJA79126.1"/>
    <property type="molecule type" value="Genomic_DNA"/>
</dbReference>
<evidence type="ECO:0000313" key="1">
    <source>
        <dbReference type="EMBL" id="QJA79126.1"/>
    </source>
</evidence>
<evidence type="ECO:0000313" key="2">
    <source>
        <dbReference type="EMBL" id="QJA86034.1"/>
    </source>
</evidence>